<feature type="transmembrane region" description="Helical" evidence="8">
    <location>
        <begin position="153"/>
        <end position="171"/>
    </location>
</feature>
<evidence type="ECO:0000256" key="6">
    <source>
        <dbReference type="ARBA" id="ARBA00022989"/>
    </source>
</evidence>
<dbReference type="PANTHER" id="PTHR33908">
    <property type="entry name" value="MANNOSYLTRANSFERASE YKCB-RELATED"/>
    <property type="match status" value="1"/>
</dbReference>
<keyword evidence="6 8" id="KW-1133">Transmembrane helix</keyword>
<evidence type="ECO:0000256" key="8">
    <source>
        <dbReference type="SAM" id="Phobius"/>
    </source>
</evidence>
<dbReference type="GO" id="GO:0005886">
    <property type="term" value="C:plasma membrane"/>
    <property type="evidence" value="ECO:0007669"/>
    <property type="project" value="UniProtKB-SubCell"/>
</dbReference>
<organism evidence="10 11">
    <name type="scientific">Candidatus Taylorbacteria bacterium RIFCSPHIGHO2_01_FULL_46_22b</name>
    <dbReference type="NCBI Taxonomy" id="1802301"/>
    <lineage>
        <taxon>Bacteria</taxon>
        <taxon>Candidatus Tayloriibacteriota</taxon>
    </lineage>
</organism>
<feature type="transmembrane region" description="Helical" evidence="8">
    <location>
        <begin position="107"/>
        <end position="124"/>
    </location>
</feature>
<dbReference type="Proteomes" id="UP000178873">
    <property type="component" value="Unassembled WGS sequence"/>
</dbReference>
<evidence type="ECO:0000256" key="2">
    <source>
        <dbReference type="ARBA" id="ARBA00022475"/>
    </source>
</evidence>
<dbReference type="Pfam" id="PF13231">
    <property type="entry name" value="PMT_2"/>
    <property type="match status" value="1"/>
</dbReference>
<dbReference type="GO" id="GO:0009103">
    <property type="term" value="P:lipopolysaccharide biosynthetic process"/>
    <property type="evidence" value="ECO:0007669"/>
    <property type="project" value="UniProtKB-ARBA"/>
</dbReference>
<proteinExistence type="predicted"/>
<feature type="transmembrane region" description="Helical" evidence="8">
    <location>
        <begin position="177"/>
        <end position="207"/>
    </location>
</feature>
<dbReference type="InterPro" id="IPR050297">
    <property type="entry name" value="LipidA_mod_glycosyltrf_83"/>
</dbReference>
<evidence type="ECO:0000256" key="7">
    <source>
        <dbReference type="ARBA" id="ARBA00023136"/>
    </source>
</evidence>
<feature type="transmembrane region" description="Helical" evidence="8">
    <location>
        <begin position="299"/>
        <end position="317"/>
    </location>
</feature>
<evidence type="ECO:0000256" key="3">
    <source>
        <dbReference type="ARBA" id="ARBA00022676"/>
    </source>
</evidence>
<evidence type="ECO:0000256" key="1">
    <source>
        <dbReference type="ARBA" id="ARBA00004651"/>
    </source>
</evidence>
<name>A0A1G2M5X6_9BACT</name>
<dbReference type="STRING" id="1802301.A2664_00775"/>
<feature type="transmembrane region" description="Helical" evidence="8">
    <location>
        <begin position="219"/>
        <end position="240"/>
    </location>
</feature>
<keyword evidence="7 8" id="KW-0472">Membrane</keyword>
<evidence type="ECO:0000256" key="4">
    <source>
        <dbReference type="ARBA" id="ARBA00022679"/>
    </source>
</evidence>
<dbReference type="GO" id="GO:0016763">
    <property type="term" value="F:pentosyltransferase activity"/>
    <property type="evidence" value="ECO:0007669"/>
    <property type="project" value="TreeGrafter"/>
</dbReference>
<feature type="transmembrane region" description="Helical" evidence="8">
    <location>
        <begin position="130"/>
        <end position="148"/>
    </location>
</feature>
<feature type="transmembrane region" description="Helical" evidence="8">
    <location>
        <begin position="270"/>
        <end position="292"/>
    </location>
</feature>
<keyword evidence="5 8" id="KW-0812">Transmembrane</keyword>
<feature type="transmembrane region" description="Helical" evidence="8">
    <location>
        <begin position="78"/>
        <end position="100"/>
    </location>
</feature>
<feature type="domain" description="Glycosyltransferase RgtA/B/C/D-like" evidence="9">
    <location>
        <begin position="94"/>
        <end position="227"/>
    </location>
</feature>
<dbReference type="InterPro" id="IPR038731">
    <property type="entry name" value="RgtA/B/C-like"/>
</dbReference>
<evidence type="ECO:0000259" key="9">
    <source>
        <dbReference type="Pfam" id="PF13231"/>
    </source>
</evidence>
<gene>
    <name evidence="10" type="ORF">A2664_00775</name>
</gene>
<protein>
    <recommendedName>
        <fullName evidence="9">Glycosyltransferase RgtA/B/C/D-like domain-containing protein</fullName>
    </recommendedName>
</protein>
<reference evidence="10 11" key="1">
    <citation type="journal article" date="2016" name="Nat. Commun.">
        <title>Thousands of microbial genomes shed light on interconnected biogeochemical processes in an aquifer system.</title>
        <authorList>
            <person name="Anantharaman K."/>
            <person name="Brown C.T."/>
            <person name="Hug L.A."/>
            <person name="Sharon I."/>
            <person name="Castelle C.J."/>
            <person name="Probst A.J."/>
            <person name="Thomas B.C."/>
            <person name="Singh A."/>
            <person name="Wilkins M.J."/>
            <person name="Karaoz U."/>
            <person name="Brodie E.L."/>
            <person name="Williams K.H."/>
            <person name="Hubbard S.S."/>
            <person name="Banfield J.F."/>
        </authorList>
    </citation>
    <scope>NUCLEOTIDE SEQUENCE [LARGE SCALE GENOMIC DNA]</scope>
</reference>
<dbReference type="AlphaFoldDB" id="A0A1G2M5X6"/>
<accession>A0A1G2M5X6</accession>
<evidence type="ECO:0000313" key="10">
    <source>
        <dbReference type="EMBL" id="OHA18462.1"/>
    </source>
</evidence>
<keyword evidence="3" id="KW-0328">Glycosyltransferase</keyword>
<evidence type="ECO:0000313" key="11">
    <source>
        <dbReference type="Proteomes" id="UP000178873"/>
    </source>
</evidence>
<keyword evidence="4" id="KW-0808">Transferase</keyword>
<feature type="transmembrane region" description="Helical" evidence="8">
    <location>
        <begin position="360"/>
        <end position="382"/>
    </location>
</feature>
<keyword evidence="2" id="KW-1003">Cell membrane</keyword>
<comment type="caution">
    <text evidence="10">The sequence shown here is derived from an EMBL/GenBank/DDBJ whole genome shotgun (WGS) entry which is preliminary data.</text>
</comment>
<dbReference type="PANTHER" id="PTHR33908:SF11">
    <property type="entry name" value="MEMBRANE PROTEIN"/>
    <property type="match status" value="1"/>
</dbReference>
<evidence type="ECO:0000256" key="5">
    <source>
        <dbReference type="ARBA" id="ARBA00022692"/>
    </source>
</evidence>
<comment type="subcellular location">
    <subcellularLocation>
        <location evidence="1">Cell membrane</location>
        <topology evidence="1">Multi-pass membrane protein</topology>
    </subcellularLocation>
</comment>
<feature type="transmembrane region" description="Helical" evidence="8">
    <location>
        <begin position="323"/>
        <end position="348"/>
    </location>
</feature>
<sequence length="488" mass="55055">MNAQTQPSFVAFLRKNRVVLFVGTLVFLFVIGYSLSTLTTKPRIWTDESVSIELAKNFADDGFLDVEFAPERHTGFSYLLQSTGYPVTVPLGVLFHLFGFSFSLARLYMLGWMLVVLVALYLVGRRFFDPQLVLFSLLLVATFASFYGSGRTVVGEIPGFFFLLIGLYFLFEKKSCAVAGIFLGLAVVTKPSVFGLLLPVLFIVLLLRPRRFFPRFVQLAVGMLPAALLWFPFVGVNPFAPQFFHTISSFYQNPYGSDISTNVIQNVSGFFSSTTLLYFFVLFLLVVVARFLSRRAQIASLYDFVIIYSVIAFAYYLRSPGWLRYILIAELLILFVLPHAIFITTHFFQKKVKVLGRVRVASLTAGILLVFSVVQVVQLIYFSDIYTSSDAIKTAQILDNRFVGKRVAIINNADLYVLVKNPQREGLIEIVGIPQIGINPLLGNILPDVAVFIGRSDKFRTEAKTVLDTHYAFEEQLHGYDIFTLRDE</sequence>
<dbReference type="EMBL" id="MHRF01000005">
    <property type="protein sequence ID" value="OHA18462.1"/>
    <property type="molecule type" value="Genomic_DNA"/>
</dbReference>
<feature type="transmembrane region" description="Helical" evidence="8">
    <location>
        <begin position="18"/>
        <end position="36"/>
    </location>
</feature>